<dbReference type="EMBL" id="MJUW02000099">
    <property type="protein sequence ID" value="OQD45257.1"/>
    <property type="molecule type" value="Genomic_DNA"/>
</dbReference>
<accession>A0A1V6LYS8</accession>
<dbReference type="Proteomes" id="UP000242219">
    <property type="component" value="Unassembled WGS sequence"/>
</dbReference>
<sequence>MFLYMALLALGFALDLVTERISLSSGLRPETTGKLSAKACISISGTVMTTPGKIHINLHLFQIPSIS</sequence>
<dbReference type="AlphaFoldDB" id="A0A1V6LYS8"/>
<evidence type="ECO:0000313" key="1">
    <source>
        <dbReference type="EMBL" id="OQD45257.1"/>
    </source>
</evidence>
<gene>
    <name evidence="1" type="ORF">BIY37_09300</name>
</gene>
<protein>
    <submittedName>
        <fullName evidence="1">Uncharacterized protein</fullName>
    </submittedName>
</protein>
<proteinExistence type="predicted"/>
<comment type="caution">
    <text evidence="1">The sequence shown here is derived from an EMBL/GenBank/DDBJ whole genome shotgun (WGS) entry which is preliminary data.</text>
</comment>
<reference evidence="1 2" key="1">
    <citation type="journal article" date="2016" name="Genome Announc.">
        <title>Draft Genome Sequence of the Anaerobic Ammonium-Oxidizing Bacterium 'Candidatus Brocadia sp. 40'.</title>
        <authorList>
            <person name="Ali M."/>
            <person name="Haroon M.F."/>
            <person name="Narita Y."/>
            <person name="Zhang L."/>
            <person name="Rangel Shaw D."/>
            <person name="Okabe S."/>
            <person name="Saikaly P.E."/>
        </authorList>
    </citation>
    <scope>NUCLEOTIDE SEQUENCE [LARGE SCALE GENOMIC DNA]</scope>
    <source>
        <strain evidence="1 2">40</strain>
    </source>
</reference>
<evidence type="ECO:0000313" key="2">
    <source>
        <dbReference type="Proteomes" id="UP000242219"/>
    </source>
</evidence>
<name>A0A1V6LYS8_9BACT</name>
<organism evidence="1 2">
    <name type="scientific">Candidatus Brocadia sapporoensis</name>
    <dbReference type="NCBI Taxonomy" id="392547"/>
    <lineage>
        <taxon>Bacteria</taxon>
        <taxon>Pseudomonadati</taxon>
        <taxon>Planctomycetota</taxon>
        <taxon>Candidatus Brocadiia</taxon>
        <taxon>Candidatus Brocadiales</taxon>
        <taxon>Candidatus Brocadiaceae</taxon>
        <taxon>Candidatus Brocadia</taxon>
    </lineage>
</organism>
<keyword evidence="2" id="KW-1185">Reference proteome</keyword>